<accession>E0RV78</accession>
<name>E0RV78_BUTPB</name>
<dbReference type="EMBL" id="CP001810">
    <property type="protein sequence ID" value="ADL34497.1"/>
    <property type="molecule type" value="Genomic_DNA"/>
</dbReference>
<dbReference type="RefSeq" id="WP_013281151.1">
    <property type="nucleotide sequence ID" value="NC_014387.1"/>
</dbReference>
<protein>
    <submittedName>
        <fullName evidence="1">Uncharacterized protein</fullName>
    </submittedName>
</protein>
<dbReference type="eggNOG" id="ENOG5032VAR">
    <property type="taxonomic scope" value="Bacteria"/>
</dbReference>
<proteinExistence type="predicted"/>
<evidence type="ECO:0000313" key="2">
    <source>
        <dbReference type="Proteomes" id="UP000001299"/>
    </source>
</evidence>
<sequence>MKEVYMILKGDIEPSSADAEENVGVVSVVYVSSDENITKDRLKELQAQNPGVFFMEYATPLDTDLTTLSHYPSIEISRKDLE</sequence>
<reference evidence="1" key="1">
    <citation type="journal article" date="2010" name="PLoS ONE">
        <title>The glycobiome of the rumen bacterium Butyrivibrio proteoclasticus B316(T) highlights adaptation to a polysaccharide-rich environment.</title>
        <authorList>
            <person name="Kelly W.J."/>
            <person name="Leahy S.C."/>
            <person name="Altermann E."/>
            <person name="Yeoman C.J."/>
            <person name="Dunne J.C."/>
            <person name="Kong Z."/>
            <person name="Pacheco D.M."/>
            <person name="Li D."/>
            <person name="Noel S.J."/>
            <person name="Moon C.D."/>
            <person name="Cookson A.L."/>
            <person name="Attwood G.T."/>
        </authorList>
    </citation>
    <scope>NUCLEOTIDE SEQUENCE [LARGE SCALE GENOMIC DNA]</scope>
    <source>
        <strain evidence="1">B316</strain>
    </source>
</reference>
<dbReference type="AlphaFoldDB" id="E0RV78"/>
<dbReference type="HOGENOM" id="CLU_186696_0_0_9"/>
<dbReference type="Proteomes" id="UP000001299">
    <property type="component" value="Chromosome 1"/>
</dbReference>
<organism evidence="1 2">
    <name type="scientific">Butyrivibrio proteoclasticus (strain ATCC 51982 / DSM 14932 / B316)</name>
    <name type="common">Clostridium proteoclasticum</name>
    <dbReference type="NCBI Taxonomy" id="515622"/>
    <lineage>
        <taxon>Bacteria</taxon>
        <taxon>Bacillati</taxon>
        <taxon>Bacillota</taxon>
        <taxon>Clostridia</taxon>
        <taxon>Lachnospirales</taxon>
        <taxon>Lachnospiraceae</taxon>
        <taxon>Butyrivibrio</taxon>
    </lineage>
</organism>
<gene>
    <name evidence="1" type="ordered locus">bpr_I1761</name>
</gene>
<dbReference type="KEGG" id="bpb:bpr_I1761"/>
<evidence type="ECO:0000313" key="1">
    <source>
        <dbReference type="EMBL" id="ADL34497.1"/>
    </source>
</evidence>
<keyword evidence="2" id="KW-1185">Reference proteome</keyword>